<feature type="transmembrane region" description="Helical" evidence="7">
    <location>
        <begin position="122"/>
        <end position="138"/>
    </location>
</feature>
<dbReference type="Pfam" id="PF03208">
    <property type="entry name" value="PRA1"/>
    <property type="match status" value="1"/>
</dbReference>
<sequence length="202" mass="22613">MTTYGTIPTSTLPSSSNLEYISRAKERLRSSLGTRKPWKELVNLRSINFPTSLGEALLRIRTNLSYFRTNYAIISLLILFLSLLWHPISLIVFIIMMAAWLFLHFLRDQPLVLFNLAIDDRLVLVLLSVLTIGFLLLTDVTVNIIVSIVISIVLVLVHGAIRRTDDLFADKESSFSYSGDGATVPLRETASSDFYTAAPPPP</sequence>
<comment type="caution">
    <text evidence="9">The sequence shown here is derived from an EMBL/GenBank/DDBJ whole genome shotgun (WGS) entry which is preliminary data.</text>
</comment>
<keyword evidence="5 7" id="KW-1133">Transmembrane helix</keyword>
<feature type="region of interest" description="Disordered" evidence="8">
    <location>
        <begin position="175"/>
        <end position="202"/>
    </location>
</feature>
<dbReference type="GO" id="GO:0016020">
    <property type="term" value="C:membrane"/>
    <property type="evidence" value="ECO:0007669"/>
    <property type="project" value="UniProtKB-SubCell"/>
</dbReference>
<dbReference type="GO" id="GO:0005794">
    <property type="term" value="C:Golgi apparatus"/>
    <property type="evidence" value="ECO:0007669"/>
    <property type="project" value="TreeGrafter"/>
</dbReference>
<evidence type="ECO:0000256" key="8">
    <source>
        <dbReference type="SAM" id="MobiDB-lite"/>
    </source>
</evidence>
<accession>A0AAN8W472</accession>
<dbReference type="PANTHER" id="PTHR19317:SF76">
    <property type="entry name" value="PRA1 FAMILY PROTEIN C"/>
    <property type="match status" value="1"/>
</dbReference>
<proteinExistence type="inferred from homology"/>
<comment type="subcellular location">
    <subcellularLocation>
        <location evidence="2 7">Membrane</location>
        <topology evidence="2 7">Multi-pass membrane protein</topology>
    </subcellularLocation>
</comment>
<evidence type="ECO:0000256" key="1">
    <source>
        <dbReference type="ARBA" id="ARBA00002501"/>
    </source>
</evidence>
<keyword evidence="10" id="KW-1185">Reference proteome</keyword>
<reference evidence="9 10" key="1">
    <citation type="submission" date="2023-12" db="EMBL/GenBank/DDBJ databases">
        <title>A high-quality genome assembly for Dillenia turbinata (Dilleniales).</title>
        <authorList>
            <person name="Chanderbali A."/>
        </authorList>
    </citation>
    <scope>NUCLEOTIDE SEQUENCE [LARGE SCALE GENOMIC DNA]</scope>
    <source>
        <strain evidence="9">LSX21</strain>
        <tissue evidence="9">Leaf</tissue>
    </source>
</reference>
<evidence type="ECO:0000256" key="7">
    <source>
        <dbReference type="RuleBase" id="RU363107"/>
    </source>
</evidence>
<dbReference type="GO" id="GO:0016192">
    <property type="term" value="P:vesicle-mediated transport"/>
    <property type="evidence" value="ECO:0007669"/>
    <property type="project" value="UniProtKB-ARBA"/>
</dbReference>
<evidence type="ECO:0000313" key="9">
    <source>
        <dbReference type="EMBL" id="KAK6941391.1"/>
    </source>
</evidence>
<dbReference type="EMBL" id="JBAMMX010000004">
    <property type="protein sequence ID" value="KAK6941391.1"/>
    <property type="molecule type" value="Genomic_DNA"/>
</dbReference>
<dbReference type="GO" id="GO:0005783">
    <property type="term" value="C:endoplasmic reticulum"/>
    <property type="evidence" value="ECO:0007669"/>
    <property type="project" value="UniProtKB-ARBA"/>
</dbReference>
<comment type="similarity">
    <text evidence="3 7">Belongs to the PRA1 family.</text>
</comment>
<gene>
    <name evidence="9" type="ORF">RJ641_026768</name>
</gene>
<dbReference type="InterPro" id="IPR004895">
    <property type="entry name" value="Prenylated_rab_accept_PRA1"/>
</dbReference>
<keyword evidence="4 7" id="KW-0812">Transmembrane</keyword>
<keyword evidence="7" id="KW-0813">Transport</keyword>
<evidence type="ECO:0000313" key="10">
    <source>
        <dbReference type="Proteomes" id="UP001370490"/>
    </source>
</evidence>
<evidence type="ECO:0000256" key="3">
    <source>
        <dbReference type="ARBA" id="ARBA00006483"/>
    </source>
</evidence>
<feature type="transmembrane region" description="Helical" evidence="7">
    <location>
        <begin position="71"/>
        <end position="102"/>
    </location>
</feature>
<evidence type="ECO:0000256" key="6">
    <source>
        <dbReference type="ARBA" id="ARBA00023136"/>
    </source>
</evidence>
<keyword evidence="6 7" id="KW-0472">Membrane</keyword>
<organism evidence="9 10">
    <name type="scientific">Dillenia turbinata</name>
    <dbReference type="NCBI Taxonomy" id="194707"/>
    <lineage>
        <taxon>Eukaryota</taxon>
        <taxon>Viridiplantae</taxon>
        <taxon>Streptophyta</taxon>
        <taxon>Embryophyta</taxon>
        <taxon>Tracheophyta</taxon>
        <taxon>Spermatophyta</taxon>
        <taxon>Magnoliopsida</taxon>
        <taxon>eudicotyledons</taxon>
        <taxon>Gunneridae</taxon>
        <taxon>Pentapetalae</taxon>
        <taxon>Dilleniales</taxon>
        <taxon>Dilleniaceae</taxon>
        <taxon>Dillenia</taxon>
    </lineage>
</organism>
<comment type="function">
    <text evidence="1 7">May be involved in both secretory and endocytic intracellular trafficking in the endosomal/prevacuolar compartments.</text>
</comment>
<dbReference type="Proteomes" id="UP001370490">
    <property type="component" value="Unassembled WGS sequence"/>
</dbReference>
<evidence type="ECO:0000256" key="2">
    <source>
        <dbReference type="ARBA" id="ARBA00004141"/>
    </source>
</evidence>
<dbReference type="PANTHER" id="PTHR19317">
    <property type="entry name" value="PRENYLATED RAB ACCEPTOR 1-RELATED"/>
    <property type="match status" value="1"/>
</dbReference>
<protein>
    <recommendedName>
        <fullName evidence="7">PRA1 family protein</fullName>
    </recommendedName>
</protein>
<dbReference type="AlphaFoldDB" id="A0AAN8W472"/>
<evidence type="ECO:0000256" key="4">
    <source>
        <dbReference type="ARBA" id="ARBA00022692"/>
    </source>
</evidence>
<evidence type="ECO:0000256" key="5">
    <source>
        <dbReference type="ARBA" id="ARBA00022989"/>
    </source>
</evidence>
<name>A0AAN8W472_9MAGN</name>